<gene>
    <name evidence="2" type="ORF">HY730_01785</name>
</gene>
<feature type="transmembrane region" description="Helical" evidence="1">
    <location>
        <begin position="12"/>
        <end position="31"/>
    </location>
</feature>
<organism evidence="2 3">
    <name type="scientific">Tectimicrobiota bacterium</name>
    <dbReference type="NCBI Taxonomy" id="2528274"/>
    <lineage>
        <taxon>Bacteria</taxon>
        <taxon>Pseudomonadati</taxon>
        <taxon>Nitrospinota/Tectimicrobiota group</taxon>
        <taxon>Candidatus Tectimicrobiota</taxon>
    </lineage>
</organism>
<sequence>MKTLFIRWFISLFKPVPCSLALIGYGSAIAVKELAVLAPYAPSWYWLLLLTGFCHVSLALYESSHRQTERIKSPHLEELMRLRERIETRIEKIPTQVMRAEIPELVNQIDQEIIPRFRELTLRHHELGRELSAYQNAKPGQIKPSPPVLKELHRVYEKQQEAMKATLQEMADIDGTLTAFIQEGNENQIVLPMTQWKENLGSQWKILQELLEQMK</sequence>
<keyword evidence="1" id="KW-0472">Membrane</keyword>
<evidence type="ECO:0000256" key="1">
    <source>
        <dbReference type="SAM" id="Phobius"/>
    </source>
</evidence>
<evidence type="ECO:0000313" key="3">
    <source>
        <dbReference type="Proteomes" id="UP000772181"/>
    </source>
</evidence>
<proteinExistence type="predicted"/>
<dbReference type="EMBL" id="JACQWF010000084">
    <property type="protein sequence ID" value="MBI4595091.1"/>
    <property type="molecule type" value="Genomic_DNA"/>
</dbReference>
<dbReference type="AlphaFoldDB" id="A0A933GKH3"/>
<comment type="caution">
    <text evidence="2">The sequence shown here is derived from an EMBL/GenBank/DDBJ whole genome shotgun (WGS) entry which is preliminary data.</text>
</comment>
<feature type="transmembrane region" description="Helical" evidence="1">
    <location>
        <begin position="43"/>
        <end position="61"/>
    </location>
</feature>
<keyword evidence="1" id="KW-1133">Transmembrane helix</keyword>
<reference evidence="2" key="1">
    <citation type="submission" date="2020-07" db="EMBL/GenBank/DDBJ databases">
        <title>Huge and variable diversity of episymbiotic CPR bacteria and DPANN archaea in groundwater ecosystems.</title>
        <authorList>
            <person name="He C.Y."/>
            <person name="Keren R."/>
            <person name="Whittaker M."/>
            <person name="Farag I.F."/>
            <person name="Doudna J."/>
            <person name="Cate J.H.D."/>
            <person name="Banfield J.F."/>
        </authorList>
    </citation>
    <scope>NUCLEOTIDE SEQUENCE</scope>
    <source>
        <strain evidence="2">NC_groundwater_1482_Ag_S-0.65um_47_24</strain>
    </source>
</reference>
<dbReference type="Proteomes" id="UP000772181">
    <property type="component" value="Unassembled WGS sequence"/>
</dbReference>
<keyword evidence="1" id="KW-0812">Transmembrane</keyword>
<name>A0A933GKH3_UNCTE</name>
<evidence type="ECO:0000313" key="2">
    <source>
        <dbReference type="EMBL" id="MBI4595091.1"/>
    </source>
</evidence>
<accession>A0A933GKH3</accession>
<protein>
    <submittedName>
        <fullName evidence="2">Uncharacterized protein</fullName>
    </submittedName>
</protein>